<sequence>MGEQTEFEEGQKAPNPGIYTEVGEARSFHTEIQNPKSIKMKKGDTFPETTNKNRKWKKVEKARVH</sequence>
<reference evidence="2 3" key="1">
    <citation type="submission" date="2014-08" db="EMBL/GenBank/DDBJ databases">
        <title>Comparative genomics of the Paenibacillus odorifer group.</title>
        <authorList>
            <person name="den Bakker H.C."/>
            <person name="Tsai Y.-C."/>
            <person name="Martin N."/>
            <person name="Korlach J."/>
            <person name="Wiedmann M."/>
        </authorList>
    </citation>
    <scope>NUCLEOTIDE SEQUENCE [LARGE SCALE GENOMIC DNA]</scope>
    <source>
        <strain evidence="2 3">DSM 1735</strain>
    </source>
</reference>
<dbReference type="Pfam" id="PF14168">
    <property type="entry name" value="YjzC"/>
    <property type="match status" value="1"/>
</dbReference>
<dbReference type="EMBL" id="CP009288">
    <property type="protein sequence ID" value="AIQ15228.1"/>
    <property type="molecule type" value="Genomic_DNA"/>
</dbReference>
<feature type="region of interest" description="Disordered" evidence="1">
    <location>
        <begin position="40"/>
        <end position="65"/>
    </location>
</feature>
<evidence type="ECO:0000313" key="2">
    <source>
        <dbReference type="EMBL" id="AIQ15228.1"/>
    </source>
</evidence>
<dbReference type="eggNOG" id="ENOG50339XF">
    <property type="taxonomic scope" value="Bacteria"/>
</dbReference>
<dbReference type="InterPro" id="IPR025549">
    <property type="entry name" value="YjzC"/>
</dbReference>
<dbReference type="STRING" id="44251.PDUR_27760"/>
<dbReference type="RefSeq" id="WP_025337148.1">
    <property type="nucleotide sequence ID" value="NZ_CP009288.1"/>
</dbReference>
<dbReference type="Proteomes" id="UP000029409">
    <property type="component" value="Chromosome"/>
</dbReference>
<evidence type="ECO:0000256" key="1">
    <source>
        <dbReference type="SAM" id="MobiDB-lite"/>
    </source>
</evidence>
<evidence type="ECO:0000313" key="3">
    <source>
        <dbReference type="Proteomes" id="UP000029409"/>
    </source>
</evidence>
<dbReference type="KEGG" id="pdu:PDUR_27760"/>
<name>A0A089HXW6_PAEDU</name>
<accession>A0A089HXW6</accession>
<dbReference type="OrthoDB" id="5244304at2"/>
<gene>
    <name evidence="2" type="ORF">PDUR_27760</name>
</gene>
<evidence type="ECO:0008006" key="4">
    <source>
        <dbReference type="Google" id="ProtNLM"/>
    </source>
</evidence>
<dbReference type="AlphaFoldDB" id="A0A089HXW6"/>
<protein>
    <recommendedName>
        <fullName evidence="4">YjzC family protein</fullName>
    </recommendedName>
</protein>
<keyword evidence="3" id="KW-1185">Reference proteome</keyword>
<organism evidence="2 3">
    <name type="scientific">Paenibacillus durus</name>
    <name type="common">Paenibacillus azotofixans</name>
    <dbReference type="NCBI Taxonomy" id="44251"/>
    <lineage>
        <taxon>Bacteria</taxon>
        <taxon>Bacillati</taxon>
        <taxon>Bacillota</taxon>
        <taxon>Bacilli</taxon>
        <taxon>Bacillales</taxon>
        <taxon>Paenibacillaceae</taxon>
        <taxon>Paenibacillus</taxon>
    </lineage>
</organism>
<proteinExistence type="predicted"/>